<dbReference type="EMBL" id="JABJWZ010000086">
    <property type="protein sequence ID" value="MBB1254055.1"/>
    <property type="molecule type" value="Genomic_DNA"/>
</dbReference>
<gene>
    <name evidence="2" type="ORF">H3146_11850</name>
</gene>
<keyword evidence="1" id="KW-0472">Membrane</keyword>
<feature type="transmembrane region" description="Helical" evidence="1">
    <location>
        <begin position="160"/>
        <end position="182"/>
    </location>
</feature>
<feature type="transmembrane region" description="Helical" evidence="1">
    <location>
        <begin position="129"/>
        <end position="148"/>
    </location>
</feature>
<feature type="transmembrane region" description="Helical" evidence="1">
    <location>
        <begin position="188"/>
        <end position="206"/>
    </location>
</feature>
<comment type="caution">
    <text evidence="2">The sequence shown here is derived from an EMBL/GenBank/DDBJ whole genome shotgun (WGS) entry which is preliminary data.</text>
</comment>
<name>A0A7W3WLF9_9ACTN</name>
<sequence length="211" mass="21890">MLLLGAVLITLAVGEGKPVYRDTVAYTNAKPCPPSTSAAAAPPGDCLGSLVAEIRDKDRTYRGGGPGGGDTTHRLKLLLPSENTVWRRVSGPVYEAAEPGGRAELTVWRGMTVGVTVDGEHSGRPPRPVAGLGMWALLGWGGAGLVLWSAQGNGRPGLDLVLWALPWMAIGVAGCVLLVSAVQGGFQVGAAVALTVFVVLPALYVLTLRMR</sequence>
<evidence type="ECO:0000256" key="1">
    <source>
        <dbReference type="SAM" id="Phobius"/>
    </source>
</evidence>
<dbReference type="RefSeq" id="WP_181354298.1">
    <property type="nucleotide sequence ID" value="NZ_JABJWZ010000086.1"/>
</dbReference>
<keyword evidence="1" id="KW-1133">Transmembrane helix</keyword>
<protein>
    <submittedName>
        <fullName evidence="2">Uncharacterized protein</fullName>
    </submittedName>
</protein>
<proteinExistence type="predicted"/>
<evidence type="ECO:0000313" key="3">
    <source>
        <dbReference type="Proteomes" id="UP000525686"/>
    </source>
</evidence>
<organism evidence="2 3">
    <name type="scientific">Streptomyces alkaliterrae</name>
    <dbReference type="NCBI Taxonomy" id="2213162"/>
    <lineage>
        <taxon>Bacteria</taxon>
        <taxon>Bacillati</taxon>
        <taxon>Actinomycetota</taxon>
        <taxon>Actinomycetes</taxon>
        <taxon>Kitasatosporales</taxon>
        <taxon>Streptomycetaceae</taxon>
        <taxon>Streptomyces</taxon>
    </lineage>
</organism>
<evidence type="ECO:0000313" key="2">
    <source>
        <dbReference type="EMBL" id="MBB1254055.1"/>
    </source>
</evidence>
<dbReference type="Proteomes" id="UP000525686">
    <property type="component" value="Unassembled WGS sequence"/>
</dbReference>
<dbReference type="AlphaFoldDB" id="A0A7W3WLF9"/>
<reference evidence="3" key="1">
    <citation type="submission" date="2020-05" db="EMBL/GenBank/DDBJ databases">
        <title>Classification of alakaliphilic streptomycetes isolated from an alkaline soil next to Lonar Crater, India and a proposal for the recognition of Streptomyces alkaliterrae sp. nov.</title>
        <authorList>
            <person name="Golinska P."/>
        </authorList>
    </citation>
    <scope>NUCLEOTIDE SEQUENCE [LARGE SCALE GENOMIC DNA]</scope>
    <source>
        <strain evidence="3">OF3</strain>
    </source>
</reference>
<keyword evidence="1" id="KW-0812">Transmembrane</keyword>
<accession>A0A7W3WLF9</accession>